<accession>A0ABV6YMB8</accession>
<evidence type="ECO:0000313" key="1">
    <source>
        <dbReference type="EMBL" id="MFC1573460.1"/>
    </source>
</evidence>
<keyword evidence="2" id="KW-1185">Reference proteome</keyword>
<dbReference type="EMBL" id="JBHPKH010000172">
    <property type="protein sequence ID" value="MFC1573460.1"/>
    <property type="molecule type" value="Genomic_DNA"/>
</dbReference>
<dbReference type="NCBIfam" id="TIGR03353">
    <property type="entry name" value="VI_chp_4"/>
    <property type="match status" value="1"/>
</dbReference>
<dbReference type="InterPro" id="IPR010263">
    <property type="entry name" value="T6SS_TssK"/>
</dbReference>
<dbReference type="PANTHER" id="PTHR35566">
    <property type="entry name" value="BLR3599 PROTEIN"/>
    <property type="match status" value="1"/>
</dbReference>
<evidence type="ECO:0000313" key="2">
    <source>
        <dbReference type="Proteomes" id="UP001593833"/>
    </source>
</evidence>
<protein>
    <submittedName>
        <fullName evidence="1">Type VI secretion system baseplate subunit TssK</fullName>
    </submittedName>
</protein>
<name>A0ABV6YMB8_UNCEI</name>
<comment type="caution">
    <text evidence="1">The sequence shown here is derived from an EMBL/GenBank/DDBJ whole genome shotgun (WGS) entry which is preliminary data.</text>
</comment>
<dbReference type="Pfam" id="PF05936">
    <property type="entry name" value="T6SS_VasE"/>
    <property type="match status" value="1"/>
</dbReference>
<sequence>MARYHRILWSEGLFLTPHHFQQSELFHEDQLAERMALGAGYPWGVRSIEIDPEGLASGTFRMLSFRGLLPSGISVRFPEIDPAPPSVDFKEAFDLRADHLDIFLGLPVRRSGWPNCRLSEDAPEDRTEVRFSAQAATVEDENTGRGERTIQRAELNLKILLGNEPRDNFECLRIARVEKTAAGGFQLVDSFVPPLLALEGSPYLVQLNRSLLEQLVTRSSTLASSFTEA</sequence>
<dbReference type="PANTHER" id="PTHR35566:SF1">
    <property type="entry name" value="TYPE VI SECRETION SYSTEM BASEPLATE COMPONENT TSSK1"/>
    <property type="match status" value="1"/>
</dbReference>
<reference evidence="1 2" key="1">
    <citation type="submission" date="2024-09" db="EMBL/GenBank/DDBJ databases">
        <authorList>
            <person name="D'Angelo T."/>
        </authorList>
    </citation>
    <scope>NUCLEOTIDE SEQUENCE [LARGE SCALE GENOMIC DNA]</scope>
    <source>
        <strain evidence="1">SAG AM-320-E07</strain>
    </source>
</reference>
<organism evidence="1 2">
    <name type="scientific">Eiseniibacteriota bacterium</name>
    <dbReference type="NCBI Taxonomy" id="2212470"/>
    <lineage>
        <taxon>Bacteria</taxon>
        <taxon>Candidatus Eiseniibacteriota</taxon>
    </lineage>
</organism>
<gene>
    <name evidence="1" type="primary">tssK</name>
    <name evidence="1" type="ORF">ACFL6M_07680</name>
</gene>
<proteinExistence type="predicted"/>
<feature type="non-terminal residue" evidence="1">
    <location>
        <position position="229"/>
    </location>
</feature>
<dbReference type="Proteomes" id="UP001593833">
    <property type="component" value="Unassembled WGS sequence"/>
</dbReference>